<reference evidence="1" key="1">
    <citation type="submission" date="2022-04" db="EMBL/GenBank/DDBJ databases">
        <title>Chromosome-scale genome assembly of Holotrichia oblita Faldermann.</title>
        <authorList>
            <person name="Rongchong L."/>
        </authorList>
    </citation>
    <scope>NUCLEOTIDE SEQUENCE</scope>
    <source>
        <strain evidence="1">81SQS9</strain>
    </source>
</reference>
<accession>A0ACB9SKA2</accession>
<proteinExistence type="predicted"/>
<keyword evidence="1" id="KW-0240">DNA-directed RNA polymerase</keyword>
<keyword evidence="1" id="KW-0804">Transcription</keyword>
<evidence type="ECO:0000313" key="2">
    <source>
        <dbReference type="Proteomes" id="UP001056778"/>
    </source>
</evidence>
<sequence length="109" mass="12685">MVESTFGILANRWRVLLNPINLSEEKVEVITLACIALHNFLTRETQSYIGEKCEQDIKNCTATLPQIVRQAGNNFKTLARIVREEYKNYFNSERGAVPWQDNAVQRRNW</sequence>
<name>A0ACB9SKA2_HOLOL</name>
<dbReference type="Proteomes" id="UP001056778">
    <property type="component" value="Chromosome 9"/>
</dbReference>
<comment type="caution">
    <text evidence="1">The sequence shown here is derived from an EMBL/GenBank/DDBJ whole genome shotgun (WGS) entry which is preliminary data.</text>
</comment>
<protein>
    <submittedName>
        <fullName evidence="1">Dna-directed rna polymerases i ii and iii subunit rpabc2</fullName>
    </submittedName>
</protein>
<organism evidence="1 2">
    <name type="scientific">Holotrichia oblita</name>
    <name type="common">Chafer beetle</name>
    <dbReference type="NCBI Taxonomy" id="644536"/>
    <lineage>
        <taxon>Eukaryota</taxon>
        <taxon>Metazoa</taxon>
        <taxon>Ecdysozoa</taxon>
        <taxon>Arthropoda</taxon>
        <taxon>Hexapoda</taxon>
        <taxon>Insecta</taxon>
        <taxon>Pterygota</taxon>
        <taxon>Neoptera</taxon>
        <taxon>Endopterygota</taxon>
        <taxon>Coleoptera</taxon>
        <taxon>Polyphaga</taxon>
        <taxon>Scarabaeiformia</taxon>
        <taxon>Scarabaeidae</taxon>
        <taxon>Melolonthinae</taxon>
        <taxon>Holotrichia</taxon>
    </lineage>
</organism>
<dbReference type="EMBL" id="CM043023">
    <property type="protein sequence ID" value="KAI4455744.1"/>
    <property type="molecule type" value="Genomic_DNA"/>
</dbReference>
<gene>
    <name evidence="1" type="ORF">MML48_9g00000308</name>
</gene>
<evidence type="ECO:0000313" key="1">
    <source>
        <dbReference type="EMBL" id="KAI4455744.1"/>
    </source>
</evidence>
<keyword evidence="2" id="KW-1185">Reference proteome</keyword>